<dbReference type="EMBL" id="CP034456">
    <property type="protein sequence ID" value="QBM86299.1"/>
    <property type="molecule type" value="Genomic_DNA"/>
</dbReference>
<keyword evidence="4 6" id="KW-0067">ATP-binding</keyword>
<evidence type="ECO:0000256" key="1">
    <source>
        <dbReference type="ARBA" id="ARBA00022741"/>
    </source>
</evidence>
<evidence type="ECO:0000256" key="5">
    <source>
        <dbReference type="ARBA" id="ARBA00022884"/>
    </source>
</evidence>
<dbReference type="Proteomes" id="UP000292447">
    <property type="component" value="Chromosome I"/>
</dbReference>
<evidence type="ECO:0000256" key="6">
    <source>
        <dbReference type="RuleBase" id="RU365068"/>
    </source>
</evidence>
<dbReference type="InterPro" id="IPR001650">
    <property type="entry name" value="Helicase_C-like"/>
</dbReference>
<evidence type="ECO:0000256" key="3">
    <source>
        <dbReference type="ARBA" id="ARBA00022806"/>
    </source>
</evidence>
<dbReference type="STRING" id="2163413.A0A4P6XI61"/>
<evidence type="ECO:0000313" key="10">
    <source>
        <dbReference type="Proteomes" id="UP000292447"/>
    </source>
</evidence>
<keyword evidence="3 6" id="KW-0347">Helicase</keyword>
<feature type="domain" description="Helicase ATP-binding" evidence="7">
    <location>
        <begin position="182"/>
        <end position="404"/>
    </location>
</feature>
<dbReference type="SMART" id="SM00490">
    <property type="entry name" value="HELICc"/>
    <property type="match status" value="1"/>
</dbReference>
<feature type="domain" description="Helicase C-terminal" evidence="8">
    <location>
        <begin position="438"/>
        <end position="598"/>
    </location>
</feature>
<keyword evidence="1 6" id="KW-0547">Nucleotide-binding</keyword>
<evidence type="ECO:0000256" key="4">
    <source>
        <dbReference type="ARBA" id="ARBA00022840"/>
    </source>
</evidence>
<dbReference type="InterPro" id="IPR014001">
    <property type="entry name" value="Helicase_ATP-bd"/>
</dbReference>
<dbReference type="GO" id="GO:0003723">
    <property type="term" value="F:RNA binding"/>
    <property type="evidence" value="ECO:0007669"/>
    <property type="project" value="UniProtKB-UniRule"/>
</dbReference>
<comment type="function">
    <text evidence="6">RNA helicase.</text>
</comment>
<name>A0A4P6XI61_9ASCO</name>
<dbReference type="SMART" id="SM00487">
    <property type="entry name" value="DEXDc"/>
    <property type="match status" value="1"/>
</dbReference>
<accession>A0A4P6XI61</accession>
<dbReference type="Gene3D" id="3.40.50.300">
    <property type="entry name" value="P-loop containing nucleotide triphosphate hydrolases"/>
    <property type="match status" value="2"/>
</dbReference>
<dbReference type="PROSITE" id="PS51194">
    <property type="entry name" value="HELICASE_CTER"/>
    <property type="match status" value="1"/>
</dbReference>
<comment type="similarity">
    <text evidence="6">Belongs to the DEAD box helicase family.</text>
</comment>
<keyword evidence="10" id="KW-1185">Reference proteome</keyword>
<proteinExistence type="inferred from homology"/>
<dbReference type="Pfam" id="PF00270">
    <property type="entry name" value="DEAD"/>
    <property type="match status" value="1"/>
</dbReference>
<dbReference type="InterPro" id="IPR011545">
    <property type="entry name" value="DEAD/DEAH_box_helicase_dom"/>
</dbReference>
<keyword evidence="2 6" id="KW-0378">Hydrolase</keyword>
<dbReference type="PROSITE" id="PS51192">
    <property type="entry name" value="HELICASE_ATP_BIND_1"/>
    <property type="match status" value="1"/>
</dbReference>
<dbReference type="EC" id="3.6.4.13" evidence="6"/>
<dbReference type="GO" id="GO:0003724">
    <property type="term" value="F:RNA helicase activity"/>
    <property type="evidence" value="ECO:0007669"/>
    <property type="project" value="UniProtKB-EC"/>
</dbReference>
<comment type="domain">
    <text evidence="6">The Q motif is unique to and characteristic of the DEAD box family of RNA helicases and controls ATP binding and hydrolysis.</text>
</comment>
<evidence type="ECO:0000259" key="8">
    <source>
        <dbReference type="PROSITE" id="PS51194"/>
    </source>
</evidence>
<protein>
    <recommendedName>
        <fullName evidence="6">ATP-dependent RNA helicase</fullName>
        <ecNumber evidence="6">3.6.4.13</ecNumber>
    </recommendedName>
</protein>
<dbReference type="SUPFAM" id="SSF52540">
    <property type="entry name" value="P-loop containing nucleoside triphosphate hydrolases"/>
    <property type="match status" value="1"/>
</dbReference>
<evidence type="ECO:0000313" key="9">
    <source>
        <dbReference type="EMBL" id="QBM86299.1"/>
    </source>
</evidence>
<dbReference type="GO" id="GO:0005524">
    <property type="term" value="F:ATP binding"/>
    <property type="evidence" value="ECO:0007669"/>
    <property type="project" value="UniProtKB-UniRule"/>
</dbReference>
<dbReference type="Pfam" id="PF00271">
    <property type="entry name" value="Helicase_C"/>
    <property type="match status" value="1"/>
</dbReference>
<reference evidence="10" key="1">
    <citation type="submission" date="2019-03" db="EMBL/GenBank/DDBJ databases">
        <title>Snf2 controls pulcherriminic acid biosynthesis and connects pigmentation and antifungal activity of the yeast Metschnikowia pulcherrima.</title>
        <authorList>
            <person name="Gore-Lloyd D."/>
            <person name="Sumann I."/>
            <person name="Brachmann A.O."/>
            <person name="Schneeberger K."/>
            <person name="Ortiz-Merino R.A."/>
            <person name="Moreno-Beltran M."/>
            <person name="Schlaefli M."/>
            <person name="Kirner P."/>
            <person name="Santos Kron A."/>
            <person name="Wolfe K.H."/>
            <person name="Piel J."/>
            <person name="Ahrens C.H."/>
            <person name="Henk D."/>
            <person name="Freimoser F.M."/>
        </authorList>
    </citation>
    <scope>NUCLEOTIDE SEQUENCE [LARGE SCALE GENOMIC DNA]</scope>
    <source>
        <strain evidence="10">APC 1.2</strain>
    </source>
</reference>
<dbReference type="AlphaFoldDB" id="A0A4P6XI61"/>
<dbReference type="CDD" id="cd18787">
    <property type="entry name" value="SF2_C_DEAD"/>
    <property type="match status" value="1"/>
</dbReference>
<organism evidence="9 10">
    <name type="scientific">Metschnikowia aff. pulcherrima</name>
    <dbReference type="NCBI Taxonomy" id="2163413"/>
    <lineage>
        <taxon>Eukaryota</taxon>
        <taxon>Fungi</taxon>
        <taxon>Dikarya</taxon>
        <taxon>Ascomycota</taxon>
        <taxon>Saccharomycotina</taxon>
        <taxon>Pichiomycetes</taxon>
        <taxon>Metschnikowiaceae</taxon>
        <taxon>Metschnikowia</taxon>
    </lineage>
</organism>
<comment type="catalytic activity">
    <reaction evidence="6">
        <text>ATP + H2O = ADP + phosphate + H(+)</text>
        <dbReference type="Rhea" id="RHEA:13065"/>
        <dbReference type="ChEBI" id="CHEBI:15377"/>
        <dbReference type="ChEBI" id="CHEBI:15378"/>
        <dbReference type="ChEBI" id="CHEBI:30616"/>
        <dbReference type="ChEBI" id="CHEBI:43474"/>
        <dbReference type="ChEBI" id="CHEBI:456216"/>
        <dbReference type="EC" id="3.6.4.13"/>
    </reaction>
</comment>
<dbReference type="PANTHER" id="PTHR24031">
    <property type="entry name" value="RNA HELICASE"/>
    <property type="match status" value="1"/>
</dbReference>
<gene>
    <name evidence="9" type="primary">MPUL0A09360</name>
    <name evidence="9" type="ORF">METSCH_A09360</name>
</gene>
<keyword evidence="5 6" id="KW-0694">RNA-binding</keyword>
<sequence length="598" mass="67754">MRARKKFAAPECQWFKRTNLQPLLFFAMLNAFPQNGCTKSLFRLGQWRAYSRTKNQLIPSRKGKRLDASPTEQRKKKVFAFGNFASLHKPEKAQIEKLEGVIEKIVSFDALRIFPTVRAAMVKEIRLSYNFKNTYVESKEQLAIKPSPVQIAAIKKINQPRKVLAQKLEQTGSPLLHDIIKENESNKLKVFTIAAETGSGKTWAYLASVLSKLKEDDLRLFKKSQRAYADAQQSQSVRSVILLPTHELVEQVYRTVRAACEIPLEVGDVPKKFFDSEDYGAFLQMPENAAGLNLNVAKWGSGDSFGRLFGALELRRVDVLITTPGKLEGLSKLTNIERPFRFFNHVEYCVVDEADTLMDDSWFSDTTAVILRFPRLKDLIMCSATIPREFEKSLKRVFKEDKSIIRIVTPLIHKIPRQIAVKIIDAQQAPYHGLKTRCLAQALYAIHNDGTEAGFVKRIIIFVNEKKHVEPLVETLISKYGHRFQDVVGVTGRDSADERRLKIAPFLKQAIPLADDPDHSQIKVLVTTDLMARGLNFQGIKNVILMDLPRTSIDLIHRIGRTGRMRQSGRVFVIIDKKTGKSWIKGLPTAIKQGATIG</sequence>
<evidence type="ECO:0000256" key="2">
    <source>
        <dbReference type="ARBA" id="ARBA00022801"/>
    </source>
</evidence>
<dbReference type="GO" id="GO:0016787">
    <property type="term" value="F:hydrolase activity"/>
    <property type="evidence" value="ECO:0007669"/>
    <property type="project" value="UniProtKB-KW"/>
</dbReference>
<dbReference type="InterPro" id="IPR027417">
    <property type="entry name" value="P-loop_NTPase"/>
</dbReference>
<evidence type="ECO:0000259" key="7">
    <source>
        <dbReference type="PROSITE" id="PS51192"/>
    </source>
</evidence>